<comment type="caution">
    <text evidence="3">The sequence shown here is derived from an EMBL/GenBank/DDBJ whole genome shotgun (WGS) entry which is preliminary data.</text>
</comment>
<evidence type="ECO:0000256" key="1">
    <source>
        <dbReference type="SAM" id="Coils"/>
    </source>
</evidence>
<dbReference type="GO" id="GO:0003729">
    <property type="term" value="F:mRNA binding"/>
    <property type="evidence" value="ECO:0007669"/>
    <property type="project" value="TreeGrafter"/>
</dbReference>
<proteinExistence type="predicted"/>
<sequence>MDPTPQTEVKKEEKKGNQSRGENRKREPKQKQQQVQYVVKGEEVAGTEGQTETQEKKVDQGEKQQKKKQREERKRPEFDWDKTKITLESKVPELPAHAPQKPNKEEYYKQLDKIDEDIRKQWNHFNDFVKNVKEQQQMARQGNQEKFQNEVKPLGQVIGDKIKLVSEKQKELKSMKVDNDEIKDQINKLFNQAQEYRQKMKSLDDPDRIIEEMARLKESLQQDKLSANEEKRIVQQVSALERSLPYIEPLQKLEKEQKALRIKSAAIGKAMNTLYQSIQELNTEINQYKADYDKLKDSTKDSVVTKQNPLIDKERQIIEAKVQELKERKEKMKKDYNSSWDKYEDYEDLQKYREWFLKQINRIKRDSEKKKKEEERKKREEARAKREADREAEEKAEAEAKAKEMENVNPFQYQVDLCDTLITYCNKLRPTAAQQQAQQQKQIDIEQVLKSDDWKKEKCTVIKKDNQDDIYNFSQLKSKKKNKQPQQQKDVKEEKKDDKPSILQHDLQTLQFFDTVKVATPFYITELDKVVKSIQERKEYYLNRENWGKKEEEETQTEESKAKKQKKAQNQDEFPALQ</sequence>
<keyword evidence="1" id="KW-0175">Coiled coil</keyword>
<dbReference type="AlphaFoldDB" id="A0A8S1QTI3"/>
<feature type="region of interest" description="Disordered" evidence="2">
    <location>
        <begin position="1"/>
        <end position="105"/>
    </location>
</feature>
<accession>A0A8S1QTI3</accession>
<feature type="compositionally biased region" description="Basic and acidic residues" evidence="2">
    <location>
        <begin position="545"/>
        <end position="562"/>
    </location>
</feature>
<feature type="coiled-coil region" evidence="1">
    <location>
        <begin position="165"/>
        <end position="230"/>
    </location>
</feature>
<dbReference type="GO" id="GO:0005783">
    <property type="term" value="C:endoplasmic reticulum"/>
    <property type="evidence" value="ECO:0007669"/>
    <property type="project" value="TreeGrafter"/>
</dbReference>
<dbReference type="InterPro" id="IPR039604">
    <property type="entry name" value="Bfr1"/>
</dbReference>
<evidence type="ECO:0000256" key="2">
    <source>
        <dbReference type="SAM" id="MobiDB-lite"/>
    </source>
</evidence>
<dbReference type="GO" id="GO:0008298">
    <property type="term" value="P:intracellular mRNA localization"/>
    <property type="evidence" value="ECO:0007669"/>
    <property type="project" value="TreeGrafter"/>
</dbReference>
<reference evidence="3" key="1">
    <citation type="submission" date="2021-01" db="EMBL/GenBank/DDBJ databases">
        <authorList>
            <consortium name="Genoscope - CEA"/>
            <person name="William W."/>
        </authorList>
    </citation>
    <scope>NUCLEOTIDE SEQUENCE</scope>
</reference>
<feature type="region of interest" description="Disordered" evidence="2">
    <location>
        <begin position="545"/>
        <end position="578"/>
    </location>
</feature>
<feature type="region of interest" description="Disordered" evidence="2">
    <location>
        <begin position="475"/>
        <end position="500"/>
    </location>
</feature>
<feature type="region of interest" description="Disordered" evidence="2">
    <location>
        <begin position="367"/>
        <end position="402"/>
    </location>
</feature>
<dbReference type="OrthoDB" id="308009at2759"/>
<protein>
    <submittedName>
        <fullName evidence="3">Uncharacterized protein</fullName>
    </submittedName>
</protein>
<evidence type="ECO:0000313" key="4">
    <source>
        <dbReference type="Proteomes" id="UP000692954"/>
    </source>
</evidence>
<gene>
    <name evidence="3" type="ORF">PSON_ATCC_30995.1.T1170130</name>
</gene>
<evidence type="ECO:0000313" key="3">
    <source>
        <dbReference type="EMBL" id="CAD8118482.1"/>
    </source>
</evidence>
<dbReference type="PANTHER" id="PTHR31027:SF2">
    <property type="entry name" value="LEBERCILIN DOMAIN-CONTAINING PROTEIN"/>
    <property type="match status" value="1"/>
</dbReference>
<feature type="compositionally biased region" description="Basic and acidic residues" evidence="2">
    <location>
        <begin position="53"/>
        <end position="91"/>
    </location>
</feature>
<name>A0A8S1QTI3_9CILI</name>
<dbReference type="PANTHER" id="PTHR31027">
    <property type="entry name" value="NUCLEAR SEGREGATION PROTEIN BFR1"/>
    <property type="match status" value="1"/>
</dbReference>
<feature type="compositionally biased region" description="Basic and acidic residues" evidence="2">
    <location>
        <begin position="489"/>
        <end position="500"/>
    </location>
</feature>
<dbReference type="EMBL" id="CAJJDN010000117">
    <property type="protein sequence ID" value="CAD8118482.1"/>
    <property type="molecule type" value="Genomic_DNA"/>
</dbReference>
<keyword evidence="4" id="KW-1185">Reference proteome</keyword>
<dbReference type="GO" id="GO:0042175">
    <property type="term" value="C:nuclear outer membrane-endoplasmic reticulum membrane network"/>
    <property type="evidence" value="ECO:0007669"/>
    <property type="project" value="TreeGrafter"/>
</dbReference>
<organism evidence="3 4">
    <name type="scientific">Paramecium sonneborni</name>
    <dbReference type="NCBI Taxonomy" id="65129"/>
    <lineage>
        <taxon>Eukaryota</taxon>
        <taxon>Sar</taxon>
        <taxon>Alveolata</taxon>
        <taxon>Ciliophora</taxon>
        <taxon>Intramacronucleata</taxon>
        <taxon>Oligohymenophorea</taxon>
        <taxon>Peniculida</taxon>
        <taxon>Parameciidae</taxon>
        <taxon>Paramecium</taxon>
    </lineage>
</organism>
<dbReference type="GO" id="GO:1990904">
    <property type="term" value="C:ribonucleoprotein complex"/>
    <property type="evidence" value="ECO:0007669"/>
    <property type="project" value="TreeGrafter"/>
</dbReference>
<feature type="compositionally biased region" description="Basic and acidic residues" evidence="2">
    <location>
        <begin position="8"/>
        <end position="25"/>
    </location>
</feature>
<dbReference type="Proteomes" id="UP000692954">
    <property type="component" value="Unassembled WGS sequence"/>
</dbReference>